<evidence type="ECO:0000313" key="5">
    <source>
        <dbReference type="Proteomes" id="UP000307000"/>
    </source>
</evidence>
<dbReference type="PANTHER" id="PTHR24320:SF148">
    <property type="entry name" value="NAD(P)-BINDING ROSSMANN-FOLD SUPERFAMILY PROTEIN"/>
    <property type="match status" value="1"/>
</dbReference>
<feature type="transmembrane region" description="Helical" evidence="3">
    <location>
        <begin position="45"/>
        <end position="66"/>
    </location>
</feature>
<accession>A0A5B7WVT9</accession>
<dbReference type="KEGG" id="gcr:GcLGCM259_2304"/>
<comment type="similarity">
    <text evidence="1">Belongs to the short-chain dehydrogenases/reductases (SDR) family.</text>
</comment>
<evidence type="ECO:0000256" key="3">
    <source>
        <dbReference type="SAM" id="Phobius"/>
    </source>
</evidence>
<organism evidence="4 5">
    <name type="scientific">Glutamicibacter creatinolyticus</name>
    <dbReference type="NCBI Taxonomy" id="162496"/>
    <lineage>
        <taxon>Bacteria</taxon>
        <taxon>Bacillati</taxon>
        <taxon>Actinomycetota</taxon>
        <taxon>Actinomycetes</taxon>
        <taxon>Micrococcales</taxon>
        <taxon>Micrococcaceae</taxon>
        <taxon>Glutamicibacter</taxon>
    </lineage>
</organism>
<keyword evidence="3" id="KW-0472">Membrane</keyword>
<dbReference type="EMBL" id="CP034412">
    <property type="protein sequence ID" value="QCY48012.1"/>
    <property type="molecule type" value="Genomic_DNA"/>
</dbReference>
<dbReference type="PANTHER" id="PTHR24320">
    <property type="entry name" value="RETINOL DEHYDROGENASE"/>
    <property type="match status" value="1"/>
</dbReference>
<evidence type="ECO:0000313" key="4">
    <source>
        <dbReference type="EMBL" id="QCY48012.1"/>
    </source>
</evidence>
<dbReference type="Gene3D" id="3.40.50.720">
    <property type="entry name" value="NAD(P)-binding Rossmann-like Domain"/>
    <property type="match status" value="1"/>
</dbReference>
<reference evidence="4 5" key="1">
    <citation type="submission" date="2018-12" db="EMBL/GenBank/DDBJ databases">
        <title>Complete Genome Sequence of Glutamicibacter creatinolyticus strain LGCM259,isolated from an abscess of a 12-year-old mare in Italy.</title>
        <authorList>
            <person name="Santos R.G."/>
            <person name="Silva A.L."/>
            <person name="Seyffert N."/>
            <person name="Castro T.L.P."/>
            <person name="Attili A.R."/>
            <person name="Rifici C."/>
            <person name="Mazzullo G."/>
            <person name="Brenig B."/>
            <person name="Venanzi F."/>
            <person name="Azevedo V."/>
        </authorList>
    </citation>
    <scope>NUCLEOTIDE SEQUENCE [LARGE SCALE GENOMIC DNA]</scope>
    <source>
        <strain evidence="4 5">LGCM 259</strain>
    </source>
</reference>
<name>A0A5B7WVT9_9MICC</name>
<evidence type="ECO:0000256" key="2">
    <source>
        <dbReference type="ARBA" id="ARBA00023002"/>
    </source>
</evidence>
<keyword evidence="3" id="KW-0812">Transmembrane</keyword>
<keyword evidence="2" id="KW-0560">Oxidoreductase</keyword>
<dbReference type="PRINTS" id="PR00081">
    <property type="entry name" value="GDHRDH"/>
</dbReference>
<dbReference type="InterPro" id="IPR002347">
    <property type="entry name" value="SDR_fam"/>
</dbReference>
<sequence>MTRKYRHGAVGLLGHGEPADTVHANRERWNGWGQGKTALVTGGNAGLGFFTALGLAASGAQVIIASRSMQRSRLARELIEQLVPGSRIRQHELDTSSYASVDRLGRDLASEELDIIVANAGLIHTPRQRQVGVDGHELTLATNFLGHARLIGSLAEQFRQRQLRLIGLGSMSTRMLPADPQNLELHHRYSAYRAYTQSKAALQCFTMALDHRLKQLSWPARSLAVHPGYSISGLSIAVPGINEPTPARRWRDQLQSGFAQGKHQGAVPIIEAALNPGIAATERGAYFGPALLSKGRVRMVKPSRLTRSKKLLDPVWELYRRANDGADPFGL</sequence>
<proteinExistence type="inferred from homology"/>
<keyword evidence="5" id="KW-1185">Reference proteome</keyword>
<dbReference type="Proteomes" id="UP000307000">
    <property type="component" value="Chromosome"/>
</dbReference>
<keyword evidence="3" id="KW-1133">Transmembrane helix</keyword>
<dbReference type="GO" id="GO:0016491">
    <property type="term" value="F:oxidoreductase activity"/>
    <property type="evidence" value="ECO:0007669"/>
    <property type="project" value="UniProtKB-KW"/>
</dbReference>
<dbReference type="RefSeq" id="WP_175419414.1">
    <property type="nucleotide sequence ID" value="NZ_CP034412.1"/>
</dbReference>
<dbReference type="AlphaFoldDB" id="A0A5B7WVT9"/>
<gene>
    <name evidence="4" type="ORF">GcLGCM259_2304</name>
</gene>
<dbReference type="SUPFAM" id="SSF51735">
    <property type="entry name" value="NAD(P)-binding Rossmann-fold domains"/>
    <property type="match status" value="1"/>
</dbReference>
<dbReference type="InterPro" id="IPR036291">
    <property type="entry name" value="NAD(P)-bd_dom_sf"/>
</dbReference>
<dbReference type="Pfam" id="PF00106">
    <property type="entry name" value="adh_short"/>
    <property type="match status" value="1"/>
</dbReference>
<evidence type="ECO:0000256" key="1">
    <source>
        <dbReference type="ARBA" id="ARBA00006484"/>
    </source>
</evidence>
<protein>
    <submittedName>
        <fullName evidence="4">Copper resistance protein CopD</fullName>
    </submittedName>
</protein>